<evidence type="ECO:0000259" key="6">
    <source>
        <dbReference type="Pfam" id="PF08646"/>
    </source>
</evidence>
<protein>
    <recommendedName>
        <fullName evidence="6">Replication factor A C-terminal domain-containing protein</fullName>
    </recommendedName>
</protein>
<gene>
    <name evidence="7" type="ORF">PIB30_011522</name>
</gene>
<dbReference type="PANTHER" id="PTHR47165:SF4">
    <property type="entry name" value="OS03G0429900 PROTEIN"/>
    <property type="match status" value="1"/>
</dbReference>
<dbReference type="Proteomes" id="UP001341840">
    <property type="component" value="Unassembled WGS sequence"/>
</dbReference>
<dbReference type="Pfam" id="PF08646">
    <property type="entry name" value="Rep_fac-A_C"/>
    <property type="match status" value="1"/>
</dbReference>
<keyword evidence="5" id="KW-0238">DNA-binding</keyword>
<dbReference type="InterPro" id="IPR047192">
    <property type="entry name" value="Euk_RPA1_DBD_C"/>
</dbReference>
<feature type="domain" description="Replication factor A C-terminal" evidence="6">
    <location>
        <begin position="187"/>
        <end position="295"/>
    </location>
</feature>
<name>A0ABU6T7V5_9FABA</name>
<comment type="similarity">
    <text evidence="1">Belongs to the replication factor A protein 1 family.</text>
</comment>
<proteinExistence type="inferred from homology"/>
<dbReference type="Gene3D" id="2.40.50.140">
    <property type="entry name" value="Nucleic acid-binding proteins"/>
    <property type="match status" value="1"/>
</dbReference>
<dbReference type="EMBL" id="JASCZI010090649">
    <property type="protein sequence ID" value="MED6144018.1"/>
    <property type="molecule type" value="Genomic_DNA"/>
</dbReference>
<comment type="caution">
    <text evidence="7">The sequence shown here is derived from an EMBL/GenBank/DDBJ whole genome shotgun (WGS) entry which is preliminary data.</text>
</comment>
<dbReference type="CDD" id="cd04476">
    <property type="entry name" value="RPA1_DBD_C"/>
    <property type="match status" value="1"/>
</dbReference>
<dbReference type="InterPro" id="IPR036047">
    <property type="entry name" value="F-box-like_dom_sf"/>
</dbReference>
<evidence type="ECO:0000256" key="5">
    <source>
        <dbReference type="ARBA" id="ARBA00023125"/>
    </source>
</evidence>
<evidence type="ECO:0000256" key="2">
    <source>
        <dbReference type="ARBA" id="ARBA00022723"/>
    </source>
</evidence>
<dbReference type="SUPFAM" id="SSF50249">
    <property type="entry name" value="Nucleic acid-binding proteins"/>
    <property type="match status" value="1"/>
</dbReference>
<keyword evidence="3" id="KW-0863">Zinc-finger</keyword>
<evidence type="ECO:0000313" key="7">
    <source>
        <dbReference type="EMBL" id="MED6144018.1"/>
    </source>
</evidence>
<dbReference type="InterPro" id="IPR013955">
    <property type="entry name" value="Rep_factor-A_C"/>
</dbReference>
<dbReference type="SUPFAM" id="SSF81383">
    <property type="entry name" value="F-box domain"/>
    <property type="match status" value="1"/>
</dbReference>
<accession>A0ABU6T7V5</accession>
<evidence type="ECO:0000256" key="1">
    <source>
        <dbReference type="ARBA" id="ARBA00005690"/>
    </source>
</evidence>
<dbReference type="PANTHER" id="PTHR47165">
    <property type="entry name" value="OS03G0429900 PROTEIN"/>
    <property type="match status" value="1"/>
</dbReference>
<dbReference type="InterPro" id="IPR012340">
    <property type="entry name" value="NA-bd_OB-fold"/>
</dbReference>
<evidence type="ECO:0000256" key="3">
    <source>
        <dbReference type="ARBA" id="ARBA00022771"/>
    </source>
</evidence>
<keyword evidence="8" id="KW-1185">Reference proteome</keyword>
<keyword evidence="4" id="KW-0862">Zinc</keyword>
<evidence type="ECO:0000313" key="8">
    <source>
        <dbReference type="Proteomes" id="UP001341840"/>
    </source>
</evidence>
<reference evidence="7 8" key="1">
    <citation type="journal article" date="2023" name="Plants (Basel)">
        <title>Bridging the Gap: Combining Genomics and Transcriptomics Approaches to Understand Stylosanthes scabra, an Orphan Legume from the Brazilian Caatinga.</title>
        <authorList>
            <person name="Ferreira-Neto J.R.C."/>
            <person name="da Silva M.D."/>
            <person name="Binneck E."/>
            <person name="de Melo N.F."/>
            <person name="da Silva R.H."/>
            <person name="de Melo A.L.T.M."/>
            <person name="Pandolfi V."/>
            <person name="Bustamante F.O."/>
            <person name="Brasileiro-Vidal A.C."/>
            <person name="Benko-Iseppon A.M."/>
        </authorList>
    </citation>
    <scope>NUCLEOTIDE SEQUENCE [LARGE SCALE GENOMIC DNA]</scope>
    <source>
        <tissue evidence="7">Leaves</tissue>
    </source>
</reference>
<sequence>MKVYRMKNFIVGVNNLKIRTTEHRFKLTFYVRTVVDVVISPDFPLRPYIFRGIEKLNNVPAISEVALFDVVGEIVGKEEPKHIKTNDGKDTQRIIPYIEKTTHDPLIVVLQLSKGRKYLEVLGIKESLKCLLENSSQRISQLSSDVANNPTEKIIGGLIPVKNFEEVLTAVDDCVCWFLGTIVALDIGEKDWCYNACTKCPKKVDGHGTRFICGKCGRVEFRPQKKYRLQLIVSDASGSMTITMWDKESRELIGKTAEELKKESIGDNDVYPIVLDTLIERTLLFKINVVANNYQLDNVYSVASISLDPNLIDRVASQSFKIVNALDYVPHTDNSVSAEQVNSIGKDTHDVVDESKSPSSLKTLAKRMEIEGLKKFKLRVMVMPKESYQPQSPEEIFLRVDVKAVGRSQCVSKEWCGMLGSSFFLKLHHDKNKYEEGNVLMQIGYEKHILRRDWITAIKFKSREEVQFNLPHPIDNHGWFNLLSSENGTLCFNFSTNGDDSRVLIWNPIRRRTIILPQPIHEVNDFDLIVYAFGYLPNSFIYRVIQVFKNRCKDKTFMWKTFYPERNQWGMAYPLMDSISALDTNATVLWLLNIIV</sequence>
<organism evidence="7 8">
    <name type="scientific">Stylosanthes scabra</name>
    <dbReference type="NCBI Taxonomy" id="79078"/>
    <lineage>
        <taxon>Eukaryota</taxon>
        <taxon>Viridiplantae</taxon>
        <taxon>Streptophyta</taxon>
        <taxon>Embryophyta</taxon>
        <taxon>Tracheophyta</taxon>
        <taxon>Spermatophyta</taxon>
        <taxon>Magnoliopsida</taxon>
        <taxon>eudicotyledons</taxon>
        <taxon>Gunneridae</taxon>
        <taxon>Pentapetalae</taxon>
        <taxon>rosids</taxon>
        <taxon>fabids</taxon>
        <taxon>Fabales</taxon>
        <taxon>Fabaceae</taxon>
        <taxon>Papilionoideae</taxon>
        <taxon>50 kb inversion clade</taxon>
        <taxon>dalbergioids sensu lato</taxon>
        <taxon>Dalbergieae</taxon>
        <taxon>Pterocarpus clade</taxon>
        <taxon>Stylosanthes</taxon>
    </lineage>
</organism>
<keyword evidence="2" id="KW-0479">Metal-binding</keyword>
<evidence type="ECO:0000256" key="4">
    <source>
        <dbReference type="ARBA" id="ARBA00022833"/>
    </source>
</evidence>